<organism evidence="2 3">
    <name type="scientific">Paraburkholderia fungorum</name>
    <dbReference type="NCBI Taxonomy" id="134537"/>
    <lineage>
        <taxon>Bacteria</taxon>
        <taxon>Pseudomonadati</taxon>
        <taxon>Pseudomonadota</taxon>
        <taxon>Betaproteobacteria</taxon>
        <taxon>Burkholderiales</taxon>
        <taxon>Burkholderiaceae</taxon>
        <taxon>Paraburkholderia</taxon>
    </lineage>
</organism>
<proteinExistence type="predicted"/>
<dbReference type="AlphaFoldDB" id="A0AAW3UW98"/>
<dbReference type="Pfam" id="PF11177">
    <property type="entry name" value="DUF2964"/>
    <property type="match status" value="1"/>
</dbReference>
<accession>A0AAW3UW98</accession>
<feature type="transmembrane region" description="Helical" evidence="1">
    <location>
        <begin position="12"/>
        <end position="34"/>
    </location>
</feature>
<comment type="caution">
    <text evidence="2">The sequence shown here is derived from an EMBL/GenBank/DDBJ whole genome shotgun (WGS) entry which is preliminary data.</text>
</comment>
<evidence type="ECO:0008006" key="4">
    <source>
        <dbReference type="Google" id="ProtNLM"/>
    </source>
</evidence>
<name>A0AAW3UW98_9BURK</name>
<keyword evidence="1" id="KW-0812">Transmembrane</keyword>
<evidence type="ECO:0000313" key="3">
    <source>
        <dbReference type="Proteomes" id="UP000518681"/>
    </source>
</evidence>
<dbReference type="InterPro" id="IPR021347">
    <property type="entry name" value="DUF2964"/>
</dbReference>
<dbReference type="EMBL" id="JACIIK010000006">
    <property type="protein sequence ID" value="MBB6202892.1"/>
    <property type="molecule type" value="Genomic_DNA"/>
</dbReference>
<keyword evidence="1" id="KW-0472">Membrane</keyword>
<evidence type="ECO:0000256" key="1">
    <source>
        <dbReference type="SAM" id="Phobius"/>
    </source>
</evidence>
<sequence>MEDVMVSSESRIVFAVIAVFVALAGIAASIRGLLFDESQLLRYGAAALIGGVACFVLLLNPSHEVDKQP</sequence>
<dbReference type="RefSeq" id="WP_370577192.1">
    <property type="nucleotide sequence ID" value="NZ_CP028829.1"/>
</dbReference>
<keyword evidence="1" id="KW-1133">Transmembrane helix</keyword>
<dbReference type="Proteomes" id="UP000518681">
    <property type="component" value="Unassembled WGS sequence"/>
</dbReference>
<reference evidence="2 3" key="1">
    <citation type="submission" date="2020-08" db="EMBL/GenBank/DDBJ databases">
        <title>Genomic Encyclopedia of Type Strains, Phase IV (KMG-V): Genome sequencing to study the core and pangenomes of soil and plant-associated prokaryotes.</title>
        <authorList>
            <person name="Whitman W."/>
        </authorList>
    </citation>
    <scope>NUCLEOTIDE SEQUENCE [LARGE SCALE GENOMIC DNA]</scope>
    <source>
        <strain evidence="2 3">SEMIA 4013</strain>
    </source>
</reference>
<gene>
    <name evidence="2" type="ORF">GGD69_003760</name>
</gene>
<evidence type="ECO:0000313" key="2">
    <source>
        <dbReference type="EMBL" id="MBB6202892.1"/>
    </source>
</evidence>
<protein>
    <recommendedName>
        <fullName evidence="4">DUF2964 domain-containing protein</fullName>
    </recommendedName>
</protein>
<feature type="transmembrane region" description="Helical" evidence="1">
    <location>
        <begin position="40"/>
        <end position="59"/>
    </location>
</feature>